<dbReference type="SMART" id="SM00516">
    <property type="entry name" value="SEC14"/>
    <property type="match status" value="1"/>
</dbReference>
<reference evidence="3 4" key="1">
    <citation type="submission" date="2016-03" db="EMBL/GenBank/DDBJ databases">
        <title>Trachymyrmex septentrionalis WGS genome.</title>
        <authorList>
            <person name="Nygaard S."/>
            <person name="Hu H."/>
            <person name="Boomsma J."/>
            <person name="Zhang G."/>
        </authorList>
    </citation>
    <scope>NUCLEOTIDE SEQUENCE [LARGE SCALE GENOMIC DNA]</scope>
    <source>
        <strain evidence="3">Tsep2-gDNA-1</strain>
        <tissue evidence="3">Whole body</tissue>
    </source>
</reference>
<feature type="compositionally biased region" description="Polar residues" evidence="1">
    <location>
        <begin position="32"/>
        <end position="42"/>
    </location>
</feature>
<accession>A0A195FWL3</accession>
<dbReference type="PRINTS" id="PR00180">
    <property type="entry name" value="CRETINALDHBP"/>
</dbReference>
<dbReference type="InterPro" id="IPR001251">
    <property type="entry name" value="CRAL-TRIO_dom"/>
</dbReference>
<dbReference type="Gene3D" id="3.40.525.10">
    <property type="entry name" value="CRAL-TRIO lipid binding domain"/>
    <property type="match status" value="1"/>
</dbReference>
<proteinExistence type="predicted"/>
<sequence length="358" mass="41827">MPQGNEKNSNCDESRTPANDHELSIESDSENQRILSKQTSDVKQQEDLKTCKGADNMPELENYDKDDEQITLDLSEPPPEVMEYARRELGETEEVKCQTLQEFRDMIFEIGECLPHRMDDAFLIRFLRARNFNIKSAHKLIVNYYNFKEEHPEIHQQLTSAEIRYIGEDNVITVPPYRSQCGRRLMIYRFGNWNPRKYPAEMLFKATVGILEISMLEPRQQIMGGIAIFDLKDISMTHAWSVTPQVASMMLSVMVTAFPIRIHALHILNQSWVFDAIFAVFKPLLDTNMRNKLFFHGNNYESLHQHILPQYLPKVYGGVREELPYYKWIQSIIKDPKITEEMDKMGYSITDDIRDSFS</sequence>
<dbReference type="Proteomes" id="UP000078541">
    <property type="component" value="Unassembled WGS sequence"/>
</dbReference>
<dbReference type="Pfam" id="PF03765">
    <property type="entry name" value="CRAL_TRIO_N"/>
    <property type="match status" value="1"/>
</dbReference>
<dbReference type="SUPFAM" id="SSF52087">
    <property type="entry name" value="CRAL/TRIO domain"/>
    <property type="match status" value="1"/>
</dbReference>
<evidence type="ECO:0000313" key="3">
    <source>
        <dbReference type="EMBL" id="KYN44838.1"/>
    </source>
</evidence>
<dbReference type="EMBL" id="KQ981208">
    <property type="protein sequence ID" value="KYN44838.1"/>
    <property type="molecule type" value="Genomic_DNA"/>
</dbReference>
<dbReference type="InterPro" id="IPR011074">
    <property type="entry name" value="CRAL/TRIO_N_dom"/>
</dbReference>
<gene>
    <name evidence="3" type="ORF">ALC56_00833</name>
</gene>
<dbReference type="SUPFAM" id="SSF46938">
    <property type="entry name" value="CRAL/TRIO N-terminal domain"/>
    <property type="match status" value="1"/>
</dbReference>
<dbReference type="STRING" id="34720.A0A195FWL3"/>
<dbReference type="CDD" id="cd00170">
    <property type="entry name" value="SEC14"/>
    <property type="match status" value="1"/>
</dbReference>
<feature type="compositionally biased region" description="Basic and acidic residues" evidence="1">
    <location>
        <begin position="9"/>
        <end position="24"/>
    </location>
</feature>
<dbReference type="KEGG" id="tsep:108750611"/>
<keyword evidence="4" id="KW-1185">Reference proteome</keyword>
<dbReference type="InterPro" id="IPR036865">
    <property type="entry name" value="CRAL-TRIO_dom_sf"/>
</dbReference>
<dbReference type="AlphaFoldDB" id="A0A195FWL3"/>
<dbReference type="Gene3D" id="1.20.5.1200">
    <property type="entry name" value="Alpha-tocopherol transfer"/>
    <property type="match status" value="1"/>
</dbReference>
<dbReference type="GO" id="GO:1902936">
    <property type="term" value="F:phosphatidylinositol bisphosphate binding"/>
    <property type="evidence" value="ECO:0007669"/>
    <property type="project" value="TreeGrafter"/>
</dbReference>
<evidence type="ECO:0000313" key="4">
    <source>
        <dbReference type="Proteomes" id="UP000078541"/>
    </source>
</evidence>
<dbReference type="PANTHER" id="PTHR10174">
    <property type="entry name" value="ALPHA-TOCOPHEROL TRANSFER PROTEIN-RELATED"/>
    <property type="match status" value="1"/>
</dbReference>
<dbReference type="Pfam" id="PF00650">
    <property type="entry name" value="CRAL_TRIO"/>
    <property type="match status" value="1"/>
</dbReference>
<organism evidence="3 4">
    <name type="scientific">Trachymyrmex septentrionalis</name>
    <dbReference type="NCBI Taxonomy" id="34720"/>
    <lineage>
        <taxon>Eukaryota</taxon>
        <taxon>Metazoa</taxon>
        <taxon>Ecdysozoa</taxon>
        <taxon>Arthropoda</taxon>
        <taxon>Hexapoda</taxon>
        <taxon>Insecta</taxon>
        <taxon>Pterygota</taxon>
        <taxon>Neoptera</taxon>
        <taxon>Endopterygota</taxon>
        <taxon>Hymenoptera</taxon>
        <taxon>Apocrita</taxon>
        <taxon>Aculeata</taxon>
        <taxon>Formicoidea</taxon>
        <taxon>Formicidae</taxon>
        <taxon>Myrmicinae</taxon>
        <taxon>Trachymyrmex</taxon>
    </lineage>
</organism>
<feature type="compositionally biased region" description="Basic and acidic residues" evidence="1">
    <location>
        <begin position="43"/>
        <end position="52"/>
    </location>
</feature>
<dbReference type="OrthoDB" id="440711at2759"/>
<feature type="domain" description="CRAL-TRIO" evidence="2">
    <location>
        <begin position="159"/>
        <end position="324"/>
    </location>
</feature>
<dbReference type="PANTHER" id="PTHR10174:SF234">
    <property type="entry name" value="SD01558P"/>
    <property type="match status" value="1"/>
</dbReference>
<dbReference type="InterPro" id="IPR036273">
    <property type="entry name" value="CRAL/TRIO_N_dom_sf"/>
</dbReference>
<evidence type="ECO:0000256" key="1">
    <source>
        <dbReference type="SAM" id="MobiDB-lite"/>
    </source>
</evidence>
<name>A0A195FWL3_9HYME</name>
<protein>
    <submittedName>
        <fullName evidence="3">Alpha-tocopherol transfer protein-like protein</fullName>
    </submittedName>
</protein>
<feature type="region of interest" description="Disordered" evidence="1">
    <location>
        <begin position="1"/>
        <end position="73"/>
    </location>
</feature>
<dbReference type="SMART" id="SM01100">
    <property type="entry name" value="CRAL_TRIO_N"/>
    <property type="match status" value="1"/>
</dbReference>
<dbReference type="PROSITE" id="PS50191">
    <property type="entry name" value="CRAL_TRIO"/>
    <property type="match status" value="1"/>
</dbReference>
<dbReference type="Gene3D" id="1.10.8.20">
    <property type="entry name" value="N-terminal domain of phosphatidylinositol transfer protein sec14p"/>
    <property type="match status" value="1"/>
</dbReference>
<dbReference type="GO" id="GO:0016020">
    <property type="term" value="C:membrane"/>
    <property type="evidence" value="ECO:0007669"/>
    <property type="project" value="TreeGrafter"/>
</dbReference>
<evidence type="ECO:0000259" key="2">
    <source>
        <dbReference type="PROSITE" id="PS50191"/>
    </source>
</evidence>